<evidence type="ECO:0000256" key="3">
    <source>
        <dbReference type="ARBA" id="ARBA00023033"/>
    </source>
</evidence>
<dbReference type="Pfam" id="PF02332">
    <property type="entry name" value="Phenol_Hydrox"/>
    <property type="match status" value="1"/>
</dbReference>
<dbReference type="InterPro" id="IPR009078">
    <property type="entry name" value="Ferritin-like_SF"/>
</dbReference>
<dbReference type="InterPro" id="IPR012348">
    <property type="entry name" value="RNR-like"/>
</dbReference>
<dbReference type="EMBL" id="EU732588">
    <property type="protein sequence ID" value="ADU55885.1"/>
    <property type="molecule type" value="Genomic_DNA"/>
</dbReference>
<evidence type="ECO:0000256" key="4">
    <source>
        <dbReference type="ARBA" id="ARBA00048941"/>
    </source>
</evidence>
<organism evidence="5">
    <name type="scientific">Rhodococcus sp. YYL</name>
    <dbReference type="NCBI Taxonomy" id="423618"/>
    <lineage>
        <taxon>Bacteria</taxon>
        <taxon>Bacillati</taxon>
        <taxon>Actinomycetota</taxon>
        <taxon>Actinomycetes</taxon>
        <taxon>Mycobacteriales</taxon>
        <taxon>Nocardiaceae</taxon>
        <taxon>Rhodococcus</taxon>
    </lineage>
</organism>
<evidence type="ECO:0000313" key="5">
    <source>
        <dbReference type="EMBL" id="ADU55885.1"/>
    </source>
</evidence>
<keyword evidence="3" id="KW-0503">Monooxygenase</keyword>
<evidence type="ECO:0000256" key="2">
    <source>
        <dbReference type="ARBA" id="ARBA00023002"/>
    </source>
</evidence>
<dbReference type="CDD" id="cd01058">
    <property type="entry name" value="AAMH_B"/>
    <property type="match status" value="1"/>
</dbReference>
<dbReference type="AlphaFoldDB" id="E6Y528"/>
<dbReference type="InterPro" id="IPR012078">
    <property type="entry name" value="MP_mOase_hydro"/>
</dbReference>
<dbReference type="PIRSF" id="PIRSF000040">
    <property type="entry name" value="MMOH_comp"/>
    <property type="match status" value="1"/>
</dbReference>
<keyword evidence="2" id="KW-0560">Oxidoreductase</keyword>
<dbReference type="GO" id="GO:0016709">
    <property type="term" value="F:oxidoreductase activity, acting on paired donors, with incorporation or reduction of molecular oxygen, NAD(P)H as one donor, and incorporation of one atom of oxygen"/>
    <property type="evidence" value="ECO:0007669"/>
    <property type="project" value="InterPro"/>
</dbReference>
<evidence type="ECO:0000256" key="1">
    <source>
        <dbReference type="ARBA" id="ARBA00012710"/>
    </source>
</evidence>
<proteinExistence type="predicted"/>
<name>E6Y528_9NOCA</name>
<protein>
    <recommendedName>
        <fullName evidence="1">propane 2-monooxygenase</fullName>
        <ecNumber evidence="1">1.14.13.227</ecNumber>
    </recommendedName>
</protein>
<dbReference type="SUPFAM" id="SSF47240">
    <property type="entry name" value="Ferritin-like"/>
    <property type="match status" value="1"/>
</dbReference>
<sequence>MSASAAERRELRELERTQHWFIPERKRSSLYEDVTIDVQPSVHRHTRFGYPIAFPNGRQSFWDDSTAIRSSDWYAFRDPAGLWERTFFQTGSTHEREIENDLQVARDNNLFVAASKEWVDFLSAQLLPISLTEYGLVAPQSAALRPALGDAIANCLGYSAGYKLRQAQALVLYGGELEREIPGFSTADGKRRFLEDPEWQPTRRYLERLGSITDWAETVVAANICFEPLIGNLLRRDVLIRLAGSYGDATTPTLGQVAQAEWGWVRDWSVALVRFILNDATHSEANTQKVQEWLEDWGTMAREAIDALEPVFSSIDPAYSETRQRLNQDHADLLQECGLKSSEVTV</sequence>
<accession>E6Y528</accession>
<comment type="catalytic activity">
    <reaction evidence="4">
        <text>propane + NADH + O2 + H(+) = propan-2-ol + NAD(+) + H2O</text>
        <dbReference type="Rhea" id="RHEA:49992"/>
        <dbReference type="ChEBI" id="CHEBI:15377"/>
        <dbReference type="ChEBI" id="CHEBI:15378"/>
        <dbReference type="ChEBI" id="CHEBI:15379"/>
        <dbReference type="ChEBI" id="CHEBI:17824"/>
        <dbReference type="ChEBI" id="CHEBI:32879"/>
        <dbReference type="ChEBI" id="CHEBI:57540"/>
        <dbReference type="ChEBI" id="CHEBI:57945"/>
        <dbReference type="EC" id="1.14.13.227"/>
    </reaction>
</comment>
<dbReference type="Gene3D" id="1.10.620.20">
    <property type="entry name" value="Ribonucleotide Reductase, subunit A"/>
    <property type="match status" value="1"/>
</dbReference>
<dbReference type="EC" id="1.14.13.227" evidence="1"/>
<dbReference type="InterPro" id="IPR003430">
    <property type="entry name" value="Phenol_Hydrox"/>
</dbReference>
<reference evidence="5" key="1">
    <citation type="submission" date="2009-12" db="EMBL/GenBank/DDBJ databases">
        <title>Cloning tetrahydrofuran-degrading monooxygenase genes from Rhodococcus sp. YYL by combination of codehop PCR and tail PCR.</title>
        <authorList>
            <person name="Yao Y."/>
            <person name="Lv Z."/>
            <person name="Min H."/>
        </authorList>
    </citation>
    <scope>NUCLEOTIDE SEQUENCE</scope>
    <source>
        <strain evidence="5">YYL</strain>
    </source>
</reference>